<evidence type="ECO:0000256" key="1">
    <source>
        <dbReference type="SAM" id="MobiDB-lite"/>
    </source>
</evidence>
<accession>M5G943</accession>
<dbReference type="EMBL" id="JH795867">
    <property type="protein sequence ID" value="EJU00308.1"/>
    <property type="molecule type" value="Genomic_DNA"/>
</dbReference>
<evidence type="ECO:0000313" key="2">
    <source>
        <dbReference type="EMBL" id="EJU00308.1"/>
    </source>
</evidence>
<feature type="compositionally biased region" description="Low complexity" evidence="1">
    <location>
        <begin position="69"/>
        <end position="84"/>
    </location>
</feature>
<organism evidence="2 3">
    <name type="scientific">Dacryopinax primogenitus (strain DJM 731)</name>
    <name type="common">Brown rot fungus</name>
    <dbReference type="NCBI Taxonomy" id="1858805"/>
    <lineage>
        <taxon>Eukaryota</taxon>
        <taxon>Fungi</taxon>
        <taxon>Dikarya</taxon>
        <taxon>Basidiomycota</taxon>
        <taxon>Agaricomycotina</taxon>
        <taxon>Dacrymycetes</taxon>
        <taxon>Dacrymycetales</taxon>
        <taxon>Dacrymycetaceae</taxon>
        <taxon>Dacryopinax</taxon>
    </lineage>
</organism>
<sequence>MSTTPLLLVTSQWKHDHPPFAMSYPSLKSMILQHKDLSREMDEPMEELEEVQQRWKEQQQQRLQEQDSRQVQQQLQKSLQLQQEQEQERQEKELWEEEDVFLEQEDSPKQDTIMDVEVAAIMEQEGPEQTSVVAN</sequence>
<dbReference type="HOGENOM" id="CLU_146837_0_0_1"/>
<evidence type="ECO:0000313" key="3">
    <source>
        <dbReference type="Proteomes" id="UP000030653"/>
    </source>
</evidence>
<dbReference type="AlphaFoldDB" id="M5G943"/>
<feature type="compositionally biased region" description="Basic and acidic residues" evidence="1">
    <location>
        <begin position="51"/>
        <end position="68"/>
    </location>
</feature>
<proteinExistence type="predicted"/>
<protein>
    <submittedName>
        <fullName evidence="2">Uncharacterized protein</fullName>
    </submittedName>
</protein>
<keyword evidence="3" id="KW-1185">Reference proteome</keyword>
<reference evidence="2 3" key="1">
    <citation type="journal article" date="2012" name="Science">
        <title>The Paleozoic origin of enzymatic lignin decomposition reconstructed from 31 fungal genomes.</title>
        <authorList>
            <person name="Floudas D."/>
            <person name="Binder M."/>
            <person name="Riley R."/>
            <person name="Barry K."/>
            <person name="Blanchette R.A."/>
            <person name="Henrissat B."/>
            <person name="Martinez A.T."/>
            <person name="Otillar R."/>
            <person name="Spatafora J.W."/>
            <person name="Yadav J.S."/>
            <person name="Aerts A."/>
            <person name="Benoit I."/>
            <person name="Boyd A."/>
            <person name="Carlson A."/>
            <person name="Copeland A."/>
            <person name="Coutinho P.M."/>
            <person name="de Vries R.P."/>
            <person name="Ferreira P."/>
            <person name="Findley K."/>
            <person name="Foster B."/>
            <person name="Gaskell J."/>
            <person name="Glotzer D."/>
            <person name="Gorecki P."/>
            <person name="Heitman J."/>
            <person name="Hesse C."/>
            <person name="Hori C."/>
            <person name="Igarashi K."/>
            <person name="Jurgens J.A."/>
            <person name="Kallen N."/>
            <person name="Kersten P."/>
            <person name="Kohler A."/>
            <person name="Kuees U."/>
            <person name="Kumar T.K.A."/>
            <person name="Kuo A."/>
            <person name="LaButti K."/>
            <person name="Larrondo L.F."/>
            <person name="Lindquist E."/>
            <person name="Ling A."/>
            <person name="Lombard V."/>
            <person name="Lucas S."/>
            <person name="Lundell T."/>
            <person name="Martin R."/>
            <person name="McLaughlin D.J."/>
            <person name="Morgenstern I."/>
            <person name="Morin E."/>
            <person name="Murat C."/>
            <person name="Nagy L.G."/>
            <person name="Nolan M."/>
            <person name="Ohm R.A."/>
            <person name="Patyshakuliyeva A."/>
            <person name="Rokas A."/>
            <person name="Ruiz-Duenas F.J."/>
            <person name="Sabat G."/>
            <person name="Salamov A."/>
            <person name="Samejima M."/>
            <person name="Schmutz J."/>
            <person name="Slot J.C."/>
            <person name="St John F."/>
            <person name="Stenlid J."/>
            <person name="Sun H."/>
            <person name="Sun S."/>
            <person name="Syed K."/>
            <person name="Tsang A."/>
            <person name="Wiebenga A."/>
            <person name="Young D."/>
            <person name="Pisabarro A."/>
            <person name="Eastwood D.C."/>
            <person name="Martin F."/>
            <person name="Cullen D."/>
            <person name="Grigoriev I.V."/>
            <person name="Hibbett D.S."/>
        </authorList>
    </citation>
    <scope>NUCLEOTIDE SEQUENCE [LARGE SCALE GENOMIC DNA]</scope>
    <source>
        <strain evidence="2 3">DJM-731 SS1</strain>
    </source>
</reference>
<gene>
    <name evidence="2" type="ORF">DACRYDRAFT_109047</name>
</gene>
<name>M5G943_DACPD</name>
<feature type="region of interest" description="Disordered" evidence="1">
    <location>
        <begin position="35"/>
        <end position="112"/>
    </location>
</feature>
<dbReference type="Proteomes" id="UP000030653">
    <property type="component" value="Unassembled WGS sequence"/>
</dbReference>
<dbReference type="RefSeq" id="XP_040627205.1">
    <property type="nucleotide sequence ID" value="XM_040768797.1"/>
</dbReference>
<feature type="compositionally biased region" description="Acidic residues" evidence="1">
    <location>
        <begin position="94"/>
        <end position="105"/>
    </location>
</feature>
<dbReference type="GeneID" id="63683859"/>